<dbReference type="PANTHER" id="PTHR23077">
    <property type="entry name" value="AAA-FAMILY ATPASE"/>
    <property type="match status" value="1"/>
</dbReference>
<evidence type="ECO:0000313" key="5">
    <source>
        <dbReference type="EMBL" id="CAH0561069.1"/>
    </source>
</evidence>
<dbReference type="InterPro" id="IPR041569">
    <property type="entry name" value="AAA_lid_3"/>
</dbReference>
<keyword evidence="3" id="KW-0067">ATP-binding</keyword>
<name>A0A9P0BFS4_BRAAE</name>
<evidence type="ECO:0000313" key="6">
    <source>
        <dbReference type="Proteomes" id="UP001154078"/>
    </source>
</evidence>
<dbReference type="CDD" id="cd19511">
    <property type="entry name" value="RecA-like_CDC48_r2-like"/>
    <property type="match status" value="1"/>
</dbReference>
<evidence type="ECO:0000259" key="4">
    <source>
        <dbReference type="SMART" id="SM00382"/>
    </source>
</evidence>
<dbReference type="InterPro" id="IPR003593">
    <property type="entry name" value="AAA+_ATPase"/>
</dbReference>
<dbReference type="FunFam" id="3.40.50.300:FF:000018">
    <property type="entry name" value="Cell division control 48"/>
    <property type="match status" value="1"/>
</dbReference>
<dbReference type="GO" id="GO:0005737">
    <property type="term" value="C:cytoplasm"/>
    <property type="evidence" value="ECO:0007669"/>
    <property type="project" value="TreeGrafter"/>
</dbReference>
<protein>
    <recommendedName>
        <fullName evidence="4">AAA+ ATPase domain-containing protein</fullName>
    </recommendedName>
</protein>
<evidence type="ECO:0000256" key="1">
    <source>
        <dbReference type="ARBA" id="ARBA00022737"/>
    </source>
</evidence>
<organism evidence="5 6">
    <name type="scientific">Brassicogethes aeneus</name>
    <name type="common">Rape pollen beetle</name>
    <name type="synonym">Meligethes aeneus</name>
    <dbReference type="NCBI Taxonomy" id="1431903"/>
    <lineage>
        <taxon>Eukaryota</taxon>
        <taxon>Metazoa</taxon>
        <taxon>Ecdysozoa</taxon>
        <taxon>Arthropoda</taxon>
        <taxon>Hexapoda</taxon>
        <taxon>Insecta</taxon>
        <taxon>Pterygota</taxon>
        <taxon>Neoptera</taxon>
        <taxon>Endopterygota</taxon>
        <taxon>Coleoptera</taxon>
        <taxon>Polyphaga</taxon>
        <taxon>Cucujiformia</taxon>
        <taxon>Nitidulidae</taxon>
        <taxon>Meligethinae</taxon>
        <taxon>Brassicogethes</taxon>
    </lineage>
</organism>
<dbReference type="PROSITE" id="PS00674">
    <property type="entry name" value="AAA"/>
    <property type="match status" value="2"/>
</dbReference>
<dbReference type="InterPro" id="IPR027417">
    <property type="entry name" value="P-loop_NTPase"/>
</dbReference>
<dbReference type="Pfam" id="PF00004">
    <property type="entry name" value="AAA"/>
    <property type="match status" value="2"/>
</dbReference>
<dbReference type="InterPro" id="IPR003960">
    <property type="entry name" value="ATPase_AAA_CS"/>
</dbReference>
<dbReference type="InterPro" id="IPR050168">
    <property type="entry name" value="AAA_ATPase_domain"/>
</dbReference>
<dbReference type="EMBL" id="OV121138">
    <property type="protein sequence ID" value="CAH0561069.1"/>
    <property type="molecule type" value="Genomic_DNA"/>
</dbReference>
<evidence type="ECO:0000256" key="2">
    <source>
        <dbReference type="ARBA" id="ARBA00022741"/>
    </source>
</evidence>
<evidence type="ECO:0000256" key="3">
    <source>
        <dbReference type="ARBA" id="ARBA00022840"/>
    </source>
</evidence>
<dbReference type="AlphaFoldDB" id="A0A9P0BFS4"/>
<dbReference type="SUPFAM" id="SSF52540">
    <property type="entry name" value="P-loop containing nucleoside triphosphate hydrolases"/>
    <property type="match status" value="2"/>
</dbReference>
<gene>
    <name evidence="5" type="ORF">MELIAE_LOCUS10697</name>
</gene>
<dbReference type="Pfam" id="PF17862">
    <property type="entry name" value="AAA_lid_3"/>
    <property type="match status" value="2"/>
</dbReference>
<dbReference type="OrthoDB" id="27435at2759"/>
<reference evidence="5" key="1">
    <citation type="submission" date="2021-12" db="EMBL/GenBank/DDBJ databases">
        <authorList>
            <person name="King R."/>
        </authorList>
    </citation>
    <scope>NUCLEOTIDE SEQUENCE</scope>
</reference>
<sequence>MSQVKNKKGASPWYQCENCLTNLIHKDIEIHANDCPPNLKKPEYGFVKDGVLYGHLDVKVNEEIKNVDSKGKDFLVFLSQGAIQLTNLSIGDWCKVESLDDGVAPLAKIVWPTVEKTLTSVLMTKNSIDLNLNDAKNLVVSKLECNKVASLVTIVVLNGPKSLEITQELNNRISKSHIGKILRKKNCISVMYYGKVLKFEIKDISGASNGDICDEMGDLSLNDDFYMITEKTKWKLYKDKLEFKKSVEKVNLLDRIAGLTDEISEIKSTINACFNKKLKGLKCKSILLYGNSGTGKTVLANAIAQDTKVNIVNICAPDLYSKYSGNIEEVIKELFQSAIDNSPSIVVLDEVDILCPIRSNRVTDTEKRIVSSLLMMFDKLKEEDAKVFVIATTNKPDNIDPSFRRFGRLDREIEISTPNPKNRKEILQKILQDFQVNLTEEELYDLSLNTHGFVGADLVSFCSRASLNAIKRNDENLKYEDFKYALTKVRPSAMREVQIEVPNIKWQDIGGQDNLKLILRQAVEWPLKHAASFLRLGVTPPKGVLMYGPPGCSKTMIAKALATESGLNFLSIKGPELFSKWVGESERAVREVFRKARQVAPSIIFFDEIDALGGERSANSSTSVQERVLAQLLTELDGVEALGDVTVLAATNRPDRIDKALLRPGRLDRIVYVSLPDENTRKEIFRIKLSKMPVVGVSIEDLVGLTKGYSGAEVNAVCHEAAMMALEESLDIEHVEKRHFDKALDLIKPRTPPSLIKLYDDYAKLKE</sequence>
<dbReference type="Gene3D" id="1.10.8.60">
    <property type="match status" value="2"/>
</dbReference>
<dbReference type="GO" id="GO:0005524">
    <property type="term" value="F:ATP binding"/>
    <property type="evidence" value="ECO:0007669"/>
    <property type="project" value="UniProtKB-KW"/>
</dbReference>
<proteinExistence type="predicted"/>
<accession>A0A9P0BFS4</accession>
<dbReference type="SMART" id="SM00382">
    <property type="entry name" value="AAA"/>
    <property type="match status" value="2"/>
</dbReference>
<keyword evidence="6" id="KW-1185">Reference proteome</keyword>
<dbReference type="GO" id="GO:0016887">
    <property type="term" value="F:ATP hydrolysis activity"/>
    <property type="evidence" value="ECO:0007669"/>
    <property type="project" value="InterPro"/>
</dbReference>
<dbReference type="PANTHER" id="PTHR23077:SF27">
    <property type="entry name" value="ATPASE FAMILY GENE 2 PROTEIN HOMOLOG A"/>
    <property type="match status" value="1"/>
</dbReference>
<dbReference type="Gene3D" id="3.40.50.300">
    <property type="entry name" value="P-loop containing nucleotide triphosphate hydrolases"/>
    <property type="match status" value="2"/>
</dbReference>
<keyword evidence="1" id="KW-0677">Repeat</keyword>
<dbReference type="Proteomes" id="UP001154078">
    <property type="component" value="Chromosome 7"/>
</dbReference>
<dbReference type="InterPro" id="IPR003959">
    <property type="entry name" value="ATPase_AAA_core"/>
</dbReference>
<feature type="domain" description="AAA+ ATPase" evidence="4">
    <location>
        <begin position="540"/>
        <end position="677"/>
    </location>
</feature>
<feature type="domain" description="AAA+ ATPase" evidence="4">
    <location>
        <begin position="282"/>
        <end position="419"/>
    </location>
</feature>
<keyword evidence="2" id="KW-0547">Nucleotide-binding</keyword>